<sequence length="259" mass="27550">MRRSAWIAVLAFLISGFAQTSSLAVEAPQPVPSEVRAFVDDRLVSEVHAVELEDATGTLVPVVPASANVTTSKIIAVNLFTDEFQLGQSSEQILVAANQWALPLYSKGEPIGTAQVAAYDGHVSLANADLDADLAVRLHGITEEQHLVYYPQANEYYALDGTMVSPLSANARTFLSQPVPVSVFQEALQHRIALADANAGPGHNLVGMLDSSLTPPVEGTNWLTVFTVASGVTALLVAGVAVAWNRKDKEHTAPRRSVG</sequence>
<organism evidence="3">
    <name type="scientific">Jonesiaceae bacterium BS-20</name>
    <dbReference type="NCBI Taxonomy" id="3120821"/>
    <lineage>
        <taxon>Bacteria</taxon>
        <taxon>Bacillati</taxon>
        <taxon>Actinomycetota</taxon>
        <taxon>Actinomycetes</taxon>
        <taxon>Micrococcales</taxon>
        <taxon>Jonesiaceae</taxon>
    </lineage>
</organism>
<proteinExistence type="predicted"/>
<gene>
    <name evidence="3" type="ORF">V5R04_04235</name>
</gene>
<dbReference type="EMBL" id="CP146203">
    <property type="protein sequence ID" value="XBH22439.1"/>
    <property type="molecule type" value="Genomic_DNA"/>
</dbReference>
<protein>
    <submittedName>
        <fullName evidence="3">Uncharacterized protein</fullName>
    </submittedName>
</protein>
<feature type="chain" id="PRO_5043391870" evidence="2">
    <location>
        <begin position="21"/>
        <end position="259"/>
    </location>
</feature>
<dbReference type="AlphaFoldDB" id="A0AAU7DXJ8"/>
<reference evidence="3" key="1">
    <citation type="submission" date="2024-02" db="EMBL/GenBank/DDBJ databases">
        <title>Tomenella chthoni gen. nov. sp. nov., a member of the family Jonesiaceae isolated from bat guano.</title>
        <authorList>
            <person name="Miller S.L."/>
            <person name="King J."/>
            <person name="Sankaranarayanan K."/>
            <person name="Lawson P.A."/>
        </authorList>
    </citation>
    <scope>NUCLEOTIDE SEQUENCE</scope>
    <source>
        <strain evidence="3">BS-20</strain>
    </source>
</reference>
<evidence type="ECO:0000313" key="3">
    <source>
        <dbReference type="EMBL" id="XBH22439.1"/>
    </source>
</evidence>
<keyword evidence="1" id="KW-0472">Membrane</keyword>
<evidence type="ECO:0000256" key="2">
    <source>
        <dbReference type="SAM" id="SignalP"/>
    </source>
</evidence>
<keyword evidence="1" id="KW-1133">Transmembrane helix</keyword>
<keyword evidence="2" id="KW-0732">Signal</keyword>
<evidence type="ECO:0000256" key="1">
    <source>
        <dbReference type="SAM" id="Phobius"/>
    </source>
</evidence>
<keyword evidence="1" id="KW-0812">Transmembrane</keyword>
<name>A0AAU7DXJ8_9MICO</name>
<accession>A0AAU7DXJ8</accession>
<feature type="transmembrane region" description="Helical" evidence="1">
    <location>
        <begin position="222"/>
        <end position="244"/>
    </location>
</feature>
<feature type="signal peptide" evidence="2">
    <location>
        <begin position="1"/>
        <end position="20"/>
    </location>
</feature>